<organism evidence="3 4">
    <name type="scientific">Actinomadura violacea</name>
    <dbReference type="NCBI Taxonomy" id="2819934"/>
    <lineage>
        <taxon>Bacteria</taxon>
        <taxon>Bacillati</taxon>
        <taxon>Actinomycetota</taxon>
        <taxon>Actinomycetes</taxon>
        <taxon>Streptosporangiales</taxon>
        <taxon>Thermomonosporaceae</taxon>
        <taxon>Actinomadura</taxon>
    </lineage>
</organism>
<evidence type="ECO:0000313" key="3">
    <source>
        <dbReference type="EMBL" id="MBO2460502.1"/>
    </source>
</evidence>
<feature type="region of interest" description="Disordered" evidence="1">
    <location>
        <begin position="82"/>
        <end position="103"/>
    </location>
</feature>
<proteinExistence type="predicted"/>
<dbReference type="Pfam" id="PF22400">
    <property type="entry name" value="DUF6980"/>
    <property type="match status" value="1"/>
</dbReference>
<dbReference type="EMBL" id="JAGEPF010000014">
    <property type="protein sequence ID" value="MBO2460502.1"/>
    <property type="molecule type" value="Genomic_DNA"/>
</dbReference>
<gene>
    <name evidence="3" type="ORF">J4709_23240</name>
</gene>
<evidence type="ECO:0000259" key="2">
    <source>
        <dbReference type="Pfam" id="PF22400"/>
    </source>
</evidence>
<feature type="compositionally biased region" description="Polar residues" evidence="1">
    <location>
        <begin position="94"/>
        <end position="103"/>
    </location>
</feature>
<evidence type="ECO:0000313" key="4">
    <source>
        <dbReference type="Proteomes" id="UP000680206"/>
    </source>
</evidence>
<dbReference type="Proteomes" id="UP000680206">
    <property type="component" value="Unassembled WGS sequence"/>
</dbReference>
<name>A0ABS3RV10_9ACTN</name>
<sequence>MGEGRHCCEDMARQVGHSCELHEDRFDCPDALVNYSAKFDEYGLIVHDGGGSVISIAFCPWCGTRLPPSQRDAWFDALEHRGIDPGEDEVPPEFQTSAWRTAL</sequence>
<dbReference type="InterPro" id="IPR053918">
    <property type="entry name" value="DUF6980"/>
</dbReference>
<keyword evidence="4" id="KW-1185">Reference proteome</keyword>
<comment type="caution">
    <text evidence="3">The sequence shown here is derived from an EMBL/GenBank/DDBJ whole genome shotgun (WGS) entry which is preliminary data.</text>
</comment>
<evidence type="ECO:0000256" key="1">
    <source>
        <dbReference type="SAM" id="MobiDB-lite"/>
    </source>
</evidence>
<reference evidence="3 4" key="1">
    <citation type="submission" date="2021-03" db="EMBL/GenBank/DDBJ databases">
        <title>Actinomadura violae sp. nov., isolated from lichen in Thailand.</title>
        <authorList>
            <person name="Kanchanasin P."/>
            <person name="Saeng-In P."/>
            <person name="Phongsopitanun W."/>
            <person name="Yuki M."/>
            <person name="Kudo T."/>
            <person name="Ohkuma M."/>
            <person name="Tanasupawat S."/>
        </authorList>
    </citation>
    <scope>NUCLEOTIDE SEQUENCE [LARGE SCALE GENOMIC DNA]</scope>
    <source>
        <strain evidence="3 4">LCR2-06</strain>
    </source>
</reference>
<accession>A0ABS3RV10</accession>
<dbReference type="RefSeq" id="WP_208243885.1">
    <property type="nucleotide sequence ID" value="NZ_JAGEPF010000014.1"/>
</dbReference>
<feature type="domain" description="DUF6980" evidence="2">
    <location>
        <begin position="5"/>
        <end position="100"/>
    </location>
</feature>
<protein>
    <recommendedName>
        <fullName evidence="2">DUF6980 domain-containing protein</fullName>
    </recommendedName>
</protein>